<dbReference type="Proteomes" id="UP000230407">
    <property type="component" value="Unassembled WGS sequence"/>
</dbReference>
<dbReference type="SUPFAM" id="SSF47413">
    <property type="entry name" value="lambda repressor-like DNA-binding domains"/>
    <property type="match status" value="1"/>
</dbReference>
<dbReference type="CDD" id="cd00093">
    <property type="entry name" value="HTH_XRE"/>
    <property type="match status" value="1"/>
</dbReference>
<evidence type="ECO:0000259" key="1">
    <source>
        <dbReference type="PROSITE" id="PS50943"/>
    </source>
</evidence>
<comment type="caution">
    <text evidence="2">The sequence shown here is derived from an EMBL/GenBank/DDBJ whole genome shotgun (WGS) entry which is preliminary data.</text>
</comment>
<name>A0A2M8LXF2_9ACTN</name>
<keyword evidence="3" id="KW-1185">Reference proteome</keyword>
<evidence type="ECO:0000313" key="3">
    <source>
        <dbReference type="Proteomes" id="UP000230407"/>
    </source>
</evidence>
<sequence length="105" mass="11514">MNGYTRWQDIRAEYVARAGGEEAVQAGKEELLAEMTGRRLAELRRARGLTQQDVAERMGVTKGRVSQIERGHISGQDVLARFAAALGGRLHQAIYFDDGDIAAIA</sequence>
<evidence type="ECO:0000313" key="2">
    <source>
        <dbReference type="EMBL" id="PJE96648.1"/>
    </source>
</evidence>
<reference evidence="2 3" key="1">
    <citation type="submission" date="2017-11" db="EMBL/GenBank/DDBJ databases">
        <title>Streptomyces carmine sp. nov., a novel actinomycete isolated from Sophora alopecuroides in Xinjiang, China.</title>
        <authorList>
            <person name="Wang Y."/>
            <person name="Luo X."/>
            <person name="Wan C."/>
            <person name="Zhang L."/>
        </authorList>
    </citation>
    <scope>NUCLEOTIDE SEQUENCE [LARGE SCALE GENOMIC DNA]</scope>
    <source>
        <strain evidence="2 3">TRM SA0054</strain>
    </source>
</reference>
<dbReference type="InterPro" id="IPR010982">
    <property type="entry name" value="Lambda_DNA-bd_dom_sf"/>
</dbReference>
<dbReference type="AlphaFoldDB" id="A0A2M8LXF2"/>
<protein>
    <submittedName>
        <fullName evidence="2">Transcriptional regulator</fullName>
    </submittedName>
</protein>
<dbReference type="SMART" id="SM00530">
    <property type="entry name" value="HTH_XRE"/>
    <property type="match status" value="1"/>
</dbReference>
<dbReference type="Gene3D" id="1.10.260.40">
    <property type="entry name" value="lambda repressor-like DNA-binding domains"/>
    <property type="match status" value="1"/>
</dbReference>
<feature type="domain" description="HTH cro/C1-type" evidence="1">
    <location>
        <begin position="40"/>
        <end position="93"/>
    </location>
</feature>
<dbReference type="InterPro" id="IPR001387">
    <property type="entry name" value="Cro/C1-type_HTH"/>
</dbReference>
<dbReference type="GO" id="GO:0003677">
    <property type="term" value="F:DNA binding"/>
    <property type="evidence" value="ECO:0007669"/>
    <property type="project" value="InterPro"/>
</dbReference>
<dbReference type="EMBL" id="PGGW01000057">
    <property type="protein sequence ID" value="PJE96648.1"/>
    <property type="molecule type" value="Genomic_DNA"/>
</dbReference>
<accession>A0A2M8LXF2</accession>
<gene>
    <name evidence="2" type="ORF">CUT44_16520</name>
</gene>
<proteinExistence type="predicted"/>
<dbReference type="RefSeq" id="WP_100202632.1">
    <property type="nucleotide sequence ID" value="NZ_PGGW01000057.1"/>
</dbReference>
<organism evidence="2 3">
    <name type="scientific">Streptomyces carminius</name>
    <dbReference type="NCBI Taxonomy" id="2665496"/>
    <lineage>
        <taxon>Bacteria</taxon>
        <taxon>Bacillati</taxon>
        <taxon>Actinomycetota</taxon>
        <taxon>Actinomycetes</taxon>
        <taxon>Kitasatosporales</taxon>
        <taxon>Streptomycetaceae</taxon>
        <taxon>Streptomyces</taxon>
    </lineage>
</organism>
<dbReference type="PROSITE" id="PS50943">
    <property type="entry name" value="HTH_CROC1"/>
    <property type="match status" value="1"/>
</dbReference>
<dbReference type="Pfam" id="PF01381">
    <property type="entry name" value="HTH_3"/>
    <property type="match status" value="1"/>
</dbReference>